<proteinExistence type="predicted"/>
<reference evidence="1" key="1">
    <citation type="journal article" date="2014" name="Front. Microbiol.">
        <title>High frequency of phylogenetically diverse reductive dehalogenase-homologous genes in deep subseafloor sedimentary metagenomes.</title>
        <authorList>
            <person name="Kawai M."/>
            <person name="Futagami T."/>
            <person name="Toyoda A."/>
            <person name="Takaki Y."/>
            <person name="Nishi S."/>
            <person name="Hori S."/>
            <person name="Arai W."/>
            <person name="Tsubouchi T."/>
            <person name="Morono Y."/>
            <person name="Uchiyama I."/>
            <person name="Ito T."/>
            <person name="Fujiyama A."/>
            <person name="Inagaki F."/>
            <person name="Takami H."/>
        </authorList>
    </citation>
    <scope>NUCLEOTIDE SEQUENCE</scope>
    <source>
        <strain evidence="1">Expedition CK06-06</strain>
    </source>
</reference>
<organism evidence="1">
    <name type="scientific">marine sediment metagenome</name>
    <dbReference type="NCBI Taxonomy" id="412755"/>
    <lineage>
        <taxon>unclassified sequences</taxon>
        <taxon>metagenomes</taxon>
        <taxon>ecological metagenomes</taxon>
    </lineage>
</organism>
<dbReference type="EMBL" id="BARU01020782">
    <property type="protein sequence ID" value="GAH52993.1"/>
    <property type="molecule type" value="Genomic_DNA"/>
</dbReference>
<accession>X1I629</accession>
<evidence type="ECO:0000313" key="1">
    <source>
        <dbReference type="EMBL" id="GAH52993.1"/>
    </source>
</evidence>
<comment type="caution">
    <text evidence="1">The sequence shown here is derived from an EMBL/GenBank/DDBJ whole genome shotgun (WGS) entry which is preliminary data.</text>
</comment>
<feature type="non-terminal residue" evidence="1">
    <location>
        <position position="1"/>
    </location>
</feature>
<gene>
    <name evidence="1" type="ORF">S03H2_34083</name>
</gene>
<name>X1I629_9ZZZZ</name>
<protein>
    <submittedName>
        <fullName evidence="1">Uncharacterized protein</fullName>
    </submittedName>
</protein>
<sequence length="45" mass="5120">KEEFGSSGRERGRKNGEFWEATLREGNSQRKLPLAIRKIAAFGQL</sequence>
<dbReference type="AlphaFoldDB" id="X1I629"/>